<organism evidence="2 3">
    <name type="scientific">Pyrinomonas methylaliphatogenes</name>
    <dbReference type="NCBI Taxonomy" id="454194"/>
    <lineage>
        <taxon>Bacteria</taxon>
        <taxon>Pseudomonadati</taxon>
        <taxon>Acidobacteriota</taxon>
        <taxon>Blastocatellia</taxon>
        <taxon>Blastocatellales</taxon>
        <taxon>Pyrinomonadaceae</taxon>
        <taxon>Pyrinomonas</taxon>
    </lineage>
</organism>
<gene>
    <name evidence="2" type="ORF">PYK22_01381</name>
</gene>
<proteinExistence type="predicted"/>
<evidence type="ECO:0000313" key="3">
    <source>
        <dbReference type="Proteomes" id="UP000031518"/>
    </source>
</evidence>
<name>A0A0B6WXB4_9BACT</name>
<reference evidence="2 3" key="2">
    <citation type="submission" date="2015-01" db="EMBL/GenBank/DDBJ databases">
        <title>Complete genome sequence of Pyrinomonas methylaliphatogenes type strain K22T.</title>
        <authorList>
            <person name="Lee K.C.Y."/>
            <person name="Power J.F."/>
            <person name="Dunfield P.F."/>
            <person name="Morgan X.C."/>
            <person name="Huttenhower C."/>
            <person name="Stott M.B."/>
        </authorList>
    </citation>
    <scope>NUCLEOTIDE SEQUENCE [LARGE SCALE GENOMIC DNA]</scope>
    <source>
        <strain evidence="2 3">K22</strain>
    </source>
</reference>
<dbReference type="RefSeq" id="WP_041975714.1">
    <property type="nucleotide sequence ID" value="NZ_CBXV010000004.1"/>
</dbReference>
<dbReference type="SUPFAM" id="SSF46458">
    <property type="entry name" value="Globin-like"/>
    <property type="match status" value="1"/>
</dbReference>
<dbReference type="GO" id="GO:0019825">
    <property type="term" value="F:oxygen binding"/>
    <property type="evidence" value="ECO:0007669"/>
    <property type="project" value="InterPro"/>
</dbReference>
<dbReference type="GO" id="GO:0020037">
    <property type="term" value="F:heme binding"/>
    <property type="evidence" value="ECO:0007669"/>
    <property type="project" value="InterPro"/>
</dbReference>
<accession>A0A0B6WXB4</accession>
<dbReference type="OrthoDB" id="9780134at2"/>
<reference evidence="2 3" key="1">
    <citation type="submission" date="2013-12" db="EMBL/GenBank/DDBJ databases">
        <authorList>
            <person name="Stott M."/>
        </authorList>
    </citation>
    <scope>NUCLEOTIDE SEQUENCE [LARGE SCALE GENOMIC DNA]</scope>
    <source>
        <strain evidence="2 3">K22</strain>
    </source>
</reference>
<dbReference type="InterPro" id="IPR044398">
    <property type="entry name" value="Globin-sensor_dom"/>
</dbReference>
<dbReference type="Proteomes" id="UP000031518">
    <property type="component" value="Unassembled WGS sequence"/>
</dbReference>
<dbReference type="Gene3D" id="1.10.490.10">
    <property type="entry name" value="Globins"/>
    <property type="match status" value="1"/>
</dbReference>
<evidence type="ECO:0000313" key="2">
    <source>
        <dbReference type="EMBL" id="CDM65382.1"/>
    </source>
</evidence>
<dbReference type="Pfam" id="PF11563">
    <property type="entry name" value="Protoglobin"/>
    <property type="match status" value="1"/>
</dbReference>
<dbReference type="InterPro" id="IPR012102">
    <property type="entry name" value="Protoglobin"/>
</dbReference>
<dbReference type="STRING" id="454194.PYK22_01381"/>
<protein>
    <submittedName>
        <fullName evidence="2">Protoglobin</fullName>
    </submittedName>
</protein>
<dbReference type="InterPro" id="IPR009050">
    <property type="entry name" value="Globin-like_sf"/>
</dbReference>
<sequence length="197" mass="23047">MKENKITGYTYGTDEVARSPLSEQEFDLLKQTVLFTDEDVHYLRMAGEVFADQVEDVLDVWYGFVASHPHLVYYFSDRDGKPIPEYLTSVRARFGQWIRDTCAARYDRAWLDYQQEIALRHTRAKKNRTDRVESIADHIPLRYMIAFIYPITATIKPFLAKKGHAEEDVEKMHQAWFKSVVMQVALWSAPYARPGDF</sequence>
<dbReference type="InterPro" id="IPR012292">
    <property type="entry name" value="Globin/Proto"/>
</dbReference>
<dbReference type="PIRSF" id="PIRSF014300">
    <property type="entry name" value="Protoglobin"/>
    <property type="match status" value="1"/>
</dbReference>
<dbReference type="CDD" id="cd12124">
    <property type="entry name" value="Pgbs"/>
    <property type="match status" value="1"/>
</dbReference>
<feature type="domain" description="Globin-sensor" evidence="1">
    <location>
        <begin position="23"/>
        <end position="194"/>
    </location>
</feature>
<keyword evidence="3" id="KW-1185">Reference proteome</keyword>
<dbReference type="AlphaFoldDB" id="A0A0B6WXB4"/>
<dbReference type="EMBL" id="CBXV010000004">
    <property type="protein sequence ID" value="CDM65382.1"/>
    <property type="molecule type" value="Genomic_DNA"/>
</dbReference>
<evidence type="ECO:0000259" key="1">
    <source>
        <dbReference type="Pfam" id="PF11563"/>
    </source>
</evidence>